<evidence type="ECO:0000313" key="2">
    <source>
        <dbReference type="Proteomes" id="UP000299102"/>
    </source>
</evidence>
<dbReference type="EMBL" id="BGZK01000461">
    <property type="protein sequence ID" value="GBP44949.1"/>
    <property type="molecule type" value="Genomic_DNA"/>
</dbReference>
<reference evidence="1 2" key="1">
    <citation type="journal article" date="2019" name="Commun. Biol.">
        <title>The bagworm genome reveals a unique fibroin gene that provides high tensile strength.</title>
        <authorList>
            <person name="Kono N."/>
            <person name="Nakamura H."/>
            <person name="Ohtoshi R."/>
            <person name="Tomita M."/>
            <person name="Numata K."/>
            <person name="Arakawa K."/>
        </authorList>
    </citation>
    <scope>NUCLEOTIDE SEQUENCE [LARGE SCALE GENOMIC DNA]</scope>
</reference>
<evidence type="ECO:0000313" key="1">
    <source>
        <dbReference type="EMBL" id="GBP44949.1"/>
    </source>
</evidence>
<sequence length="93" mass="10095">MRYSASSLRLAHLLRFEIYIGPVIGAQCTAAPRRISLAGKGRWIRAALPQIGDKTTLTRASLPDEAEEITPFNPARCRGAPTLGTCIGKMQTL</sequence>
<dbReference type="Proteomes" id="UP000299102">
    <property type="component" value="Unassembled WGS sequence"/>
</dbReference>
<accession>A0A4C1W378</accession>
<gene>
    <name evidence="1" type="ORF">EVAR_84440_1</name>
</gene>
<dbReference type="AlphaFoldDB" id="A0A4C1W378"/>
<organism evidence="1 2">
    <name type="scientific">Eumeta variegata</name>
    <name type="common">Bagworm moth</name>
    <name type="synonym">Eumeta japonica</name>
    <dbReference type="NCBI Taxonomy" id="151549"/>
    <lineage>
        <taxon>Eukaryota</taxon>
        <taxon>Metazoa</taxon>
        <taxon>Ecdysozoa</taxon>
        <taxon>Arthropoda</taxon>
        <taxon>Hexapoda</taxon>
        <taxon>Insecta</taxon>
        <taxon>Pterygota</taxon>
        <taxon>Neoptera</taxon>
        <taxon>Endopterygota</taxon>
        <taxon>Lepidoptera</taxon>
        <taxon>Glossata</taxon>
        <taxon>Ditrysia</taxon>
        <taxon>Tineoidea</taxon>
        <taxon>Psychidae</taxon>
        <taxon>Oiketicinae</taxon>
        <taxon>Eumeta</taxon>
    </lineage>
</organism>
<protein>
    <submittedName>
        <fullName evidence="1">Uncharacterized protein</fullName>
    </submittedName>
</protein>
<name>A0A4C1W378_EUMVA</name>
<comment type="caution">
    <text evidence="1">The sequence shown here is derived from an EMBL/GenBank/DDBJ whole genome shotgun (WGS) entry which is preliminary data.</text>
</comment>
<proteinExistence type="predicted"/>
<keyword evidence="2" id="KW-1185">Reference proteome</keyword>